<dbReference type="Pfam" id="PF06271">
    <property type="entry name" value="RDD"/>
    <property type="match status" value="1"/>
</dbReference>
<evidence type="ECO:0000256" key="2">
    <source>
        <dbReference type="ARBA" id="ARBA00022475"/>
    </source>
</evidence>
<dbReference type="EMBL" id="CP127221">
    <property type="protein sequence ID" value="WIW96657.1"/>
    <property type="molecule type" value="Genomic_DNA"/>
</dbReference>
<accession>A0A9Y2F776</accession>
<feature type="domain" description="RDD" evidence="7">
    <location>
        <begin position="2"/>
        <end position="58"/>
    </location>
</feature>
<organism evidence="8 9">
    <name type="scientific">Altererythrobacter rubellus</name>
    <dbReference type="NCBI Taxonomy" id="2173831"/>
    <lineage>
        <taxon>Bacteria</taxon>
        <taxon>Pseudomonadati</taxon>
        <taxon>Pseudomonadota</taxon>
        <taxon>Alphaproteobacteria</taxon>
        <taxon>Sphingomonadales</taxon>
        <taxon>Erythrobacteraceae</taxon>
        <taxon>Altererythrobacter</taxon>
    </lineage>
</organism>
<proteinExistence type="predicted"/>
<feature type="transmembrane region" description="Helical" evidence="6">
    <location>
        <begin position="27"/>
        <end position="46"/>
    </location>
</feature>
<evidence type="ECO:0000256" key="3">
    <source>
        <dbReference type="ARBA" id="ARBA00022692"/>
    </source>
</evidence>
<dbReference type="InterPro" id="IPR010432">
    <property type="entry name" value="RDD"/>
</dbReference>
<dbReference type="AlphaFoldDB" id="A0A9Y2F776"/>
<dbReference type="KEGG" id="arue:QQX03_04845"/>
<keyword evidence="4 6" id="KW-1133">Transmembrane helix</keyword>
<comment type="subcellular location">
    <subcellularLocation>
        <location evidence="1">Cell membrane</location>
        <topology evidence="1">Multi-pass membrane protein</topology>
    </subcellularLocation>
</comment>
<evidence type="ECO:0000313" key="9">
    <source>
        <dbReference type="Proteomes" id="UP001231445"/>
    </source>
</evidence>
<evidence type="ECO:0000256" key="4">
    <source>
        <dbReference type="ARBA" id="ARBA00022989"/>
    </source>
</evidence>
<dbReference type="InterPro" id="IPR051791">
    <property type="entry name" value="Pra-immunoreactive"/>
</dbReference>
<dbReference type="RefSeq" id="WP_285976960.1">
    <property type="nucleotide sequence ID" value="NZ_CP127221.1"/>
</dbReference>
<keyword evidence="9" id="KW-1185">Reference proteome</keyword>
<gene>
    <name evidence="8" type="ORF">QQX03_04845</name>
</gene>
<keyword evidence="2" id="KW-1003">Cell membrane</keyword>
<dbReference type="Proteomes" id="UP001231445">
    <property type="component" value="Chromosome"/>
</dbReference>
<dbReference type="PANTHER" id="PTHR36115">
    <property type="entry name" value="PROLINE-RICH ANTIGEN HOMOLOG-RELATED"/>
    <property type="match status" value="1"/>
</dbReference>
<evidence type="ECO:0000256" key="5">
    <source>
        <dbReference type="ARBA" id="ARBA00023136"/>
    </source>
</evidence>
<dbReference type="PANTHER" id="PTHR36115:SF9">
    <property type="entry name" value="LMO1584 PROTEIN"/>
    <property type="match status" value="1"/>
</dbReference>
<sequence>MGKIAVGIIVTDTNGNRITWLRALGRYFAKILSGIVLLIGHIMVAFTERKQGLHDMICSTLVVKGRPGEGSVDPTVFD</sequence>
<protein>
    <submittedName>
        <fullName evidence="8">RDD family protein</fullName>
    </submittedName>
</protein>
<dbReference type="GO" id="GO:0005886">
    <property type="term" value="C:plasma membrane"/>
    <property type="evidence" value="ECO:0007669"/>
    <property type="project" value="UniProtKB-SubCell"/>
</dbReference>
<reference evidence="8 9" key="1">
    <citation type="submission" date="2023-06" db="EMBL/GenBank/DDBJ databases">
        <title>Altererythrobacter rubellus NBRC 112769 genome.</title>
        <authorList>
            <person name="Zhang K."/>
        </authorList>
    </citation>
    <scope>NUCLEOTIDE SEQUENCE [LARGE SCALE GENOMIC DNA]</scope>
    <source>
        <strain evidence="8 9">NBRC 112769</strain>
    </source>
</reference>
<name>A0A9Y2F776_9SPHN</name>
<evidence type="ECO:0000256" key="1">
    <source>
        <dbReference type="ARBA" id="ARBA00004651"/>
    </source>
</evidence>
<evidence type="ECO:0000259" key="7">
    <source>
        <dbReference type="Pfam" id="PF06271"/>
    </source>
</evidence>
<evidence type="ECO:0000313" key="8">
    <source>
        <dbReference type="EMBL" id="WIW96657.1"/>
    </source>
</evidence>
<keyword evidence="5 6" id="KW-0472">Membrane</keyword>
<keyword evidence="3 6" id="KW-0812">Transmembrane</keyword>
<evidence type="ECO:0000256" key="6">
    <source>
        <dbReference type="SAM" id="Phobius"/>
    </source>
</evidence>